<dbReference type="Proteomes" id="UP000053989">
    <property type="component" value="Unassembled WGS sequence"/>
</dbReference>
<name>A0A0C3AE75_9AGAM</name>
<proteinExistence type="predicted"/>
<reference evidence="2" key="2">
    <citation type="submission" date="2015-01" db="EMBL/GenBank/DDBJ databases">
        <title>Evolutionary Origins and Diversification of the Mycorrhizal Mutualists.</title>
        <authorList>
            <consortium name="DOE Joint Genome Institute"/>
            <consortium name="Mycorrhizal Genomics Consortium"/>
            <person name="Kohler A."/>
            <person name="Kuo A."/>
            <person name="Nagy L.G."/>
            <person name="Floudas D."/>
            <person name="Copeland A."/>
            <person name="Barry K.W."/>
            <person name="Cichocki N."/>
            <person name="Veneault-Fourrey C."/>
            <person name="LaButti K."/>
            <person name="Lindquist E.A."/>
            <person name="Lipzen A."/>
            <person name="Lundell T."/>
            <person name="Morin E."/>
            <person name="Murat C."/>
            <person name="Riley R."/>
            <person name="Ohm R."/>
            <person name="Sun H."/>
            <person name="Tunlid A."/>
            <person name="Henrissat B."/>
            <person name="Grigoriev I.V."/>
            <person name="Hibbett D.S."/>
            <person name="Martin F."/>
        </authorList>
    </citation>
    <scope>NUCLEOTIDE SEQUENCE [LARGE SCALE GENOMIC DNA]</scope>
    <source>
        <strain evidence="2">Foug A</strain>
    </source>
</reference>
<accession>A0A0C3AE75</accession>
<dbReference type="InParanoid" id="A0A0C3AE75"/>
<gene>
    <name evidence="1" type="ORF">SCLCIDRAFT_762181</name>
</gene>
<evidence type="ECO:0000313" key="2">
    <source>
        <dbReference type="Proteomes" id="UP000053989"/>
    </source>
</evidence>
<reference evidence="1 2" key="1">
    <citation type="submission" date="2014-04" db="EMBL/GenBank/DDBJ databases">
        <authorList>
            <consortium name="DOE Joint Genome Institute"/>
            <person name="Kuo A."/>
            <person name="Kohler A."/>
            <person name="Nagy L.G."/>
            <person name="Floudas D."/>
            <person name="Copeland A."/>
            <person name="Barry K.W."/>
            <person name="Cichocki N."/>
            <person name="Veneault-Fourrey C."/>
            <person name="LaButti K."/>
            <person name="Lindquist E.A."/>
            <person name="Lipzen A."/>
            <person name="Lundell T."/>
            <person name="Morin E."/>
            <person name="Murat C."/>
            <person name="Sun H."/>
            <person name="Tunlid A."/>
            <person name="Henrissat B."/>
            <person name="Grigoriev I.V."/>
            <person name="Hibbett D.S."/>
            <person name="Martin F."/>
            <person name="Nordberg H.P."/>
            <person name="Cantor M.N."/>
            <person name="Hua S.X."/>
        </authorList>
    </citation>
    <scope>NUCLEOTIDE SEQUENCE [LARGE SCALE GENOMIC DNA]</scope>
    <source>
        <strain evidence="1 2">Foug A</strain>
    </source>
</reference>
<protein>
    <submittedName>
        <fullName evidence="1">Uncharacterized protein</fullName>
    </submittedName>
</protein>
<dbReference type="AlphaFoldDB" id="A0A0C3AE75"/>
<organism evidence="1 2">
    <name type="scientific">Scleroderma citrinum Foug A</name>
    <dbReference type="NCBI Taxonomy" id="1036808"/>
    <lineage>
        <taxon>Eukaryota</taxon>
        <taxon>Fungi</taxon>
        <taxon>Dikarya</taxon>
        <taxon>Basidiomycota</taxon>
        <taxon>Agaricomycotina</taxon>
        <taxon>Agaricomycetes</taxon>
        <taxon>Agaricomycetidae</taxon>
        <taxon>Boletales</taxon>
        <taxon>Sclerodermatineae</taxon>
        <taxon>Sclerodermataceae</taxon>
        <taxon>Scleroderma</taxon>
    </lineage>
</organism>
<keyword evidence="2" id="KW-1185">Reference proteome</keyword>
<dbReference type="EMBL" id="KN822036">
    <property type="protein sequence ID" value="KIM63237.1"/>
    <property type="molecule type" value="Genomic_DNA"/>
</dbReference>
<dbReference type="HOGENOM" id="CLU_1960881_0_0_1"/>
<evidence type="ECO:0000313" key="1">
    <source>
        <dbReference type="EMBL" id="KIM63237.1"/>
    </source>
</evidence>
<sequence length="128" mass="14439">MTAAVGFDSFFARNVIQRSRPSGWRHGVLLVRFLIHAGIHGCAFQKACFDDKDEWYGAGRDETVRCSADFWRSGLSRLLPGHLWRRGNTCTTRCVGLLGHAHVTDARCPLDRPWIQVDDGRDGWLGKV</sequence>